<dbReference type="SMART" id="SM00448">
    <property type="entry name" value="REC"/>
    <property type="match status" value="1"/>
</dbReference>
<evidence type="ECO:0000313" key="4">
    <source>
        <dbReference type="EMBL" id="OGL44660.1"/>
    </source>
</evidence>
<dbReference type="PANTHER" id="PTHR44591">
    <property type="entry name" value="STRESS RESPONSE REGULATOR PROTEIN 1"/>
    <property type="match status" value="1"/>
</dbReference>
<dbReference type="PANTHER" id="PTHR44591:SF3">
    <property type="entry name" value="RESPONSE REGULATORY DOMAIN-CONTAINING PROTEIN"/>
    <property type="match status" value="1"/>
</dbReference>
<dbReference type="Gene3D" id="3.40.50.2300">
    <property type="match status" value="1"/>
</dbReference>
<name>A0A1F7RTG9_9BACT</name>
<dbReference type="PROSITE" id="PS50110">
    <property type="entry name" value="RESPONSE_REGULATORY"/>
    <property type="match status" value="1"/>
</dbReference>
<evidence type="ECO:0000256" key="2">
    <source>
        <dbReference type="PROSITE-ProRule" id="PRU00169"/>
    </source>
</evidence>
<accession>A0A1F7RTG9</accession>
<dbReference type="GO" id="GO:0000160">
    <property type="term" value="P:phosphorelay signal transduction system"/>
    <property type="evidence" value="ECO:0007669"/>
    <property type="project" value="InterPro"/>
</dbReference>
<proteinExistence type="predicted"/>
<evidence type="ECO:0000259" key="3">
    <source>
        <dbReference type="PROSITE" id="PS50110"/>
    </source>
</evidence>
<reference evidence="4 5" key="1">
    <citation type="journal article" date="2016" name="Nat. Commun.">
        <title>Thousands of microbial genomes shed light on interconnected biogeochemical processes in an aquifer system.</title>
        <authorList>
            <person name="Anantharaman K."/>
            <person name="Brown C.T."/>
            <person name="Hug L.A."/>
            <person name="Sharon I."/>
            <person name="Castelle C.J."/>
            <person name="Probst A.J."/>
            <person name="Thomas B.C."/>
            <person name="Singh A."/>
            <person name="Wilkins M.J."/>
            <person name="Karaoz U."/>
            <person name="Brodie E.L."/>
            <person name="Williams K.H."/>
            <person name="Hubbard S.S."/>
            <person name="Banfield J.F."/>
        </authorList>
    </citation>
    <scope>NUCLEOTIDE SEQUENCE [LARGE SCALE GENOMIC DNA]</scope>
</reference>
<feature type="domain" description="Response regulatory" evidence="3">
    <location>
        <begin position="4"/>
        <end position="123"/>
    </location>
</feature>
<dbReference type="Proteomes" id="UP000179266">
    <property type="component" value="Unassembled WGS sequence"/>
</dbReference>
<comment type="caution">
    <text evidence="4">The sequence shown here is derived from an EMBL/GenBank/DDBJ whole genome shotgun (WGS) entry which is preliminary data.</text>
</comment>
<dbReference type="Pfam" id="PF00072">
    <property type="entry name" value="Response_reg"/>
    <property type="match status" value="1"/>
</dbReference>
<feature type="modified residue" description="4-aspartylphosphate" evidence="2">
    <location>
        <position position="53"/>
    </location>
</feature>
<dbReference type="EMBL" id="MGDD01000213">
    <property type="protein sequence ID" value="OGL44660.1"/>
    <property type="molecule type" value="Genomic_DNA"/>
</dbReference>
<evidence type="ECO:0000313" key="5">
    <source>
        <dbReference type="Proteomes" id="UP000179266"/>
    </source>
</evidence>
<evidence type="ECO:0000256" key="1">
    <source>
        <dbReference type="ARBA" id="ARBA00022553"/>
    </source>
</evidence>
<dbReference type="InterPro" id="IPR050595">
    <property type="entry name" value="Bact_response_regulator"/>
</dbReference>
<organism evidence="4 5">
    <name type="scientific">Candidatus Schekmanbacteria bacterium RBG_13_48_7</name>
    <dbReference type="NCBI Taxonomy" id="1817878"/>
    <lineage>
        <taxon>Bacteria</taxon>
        <taxon>Candidatus Schekmaniibacteriota</taxon>
    </lineage>
</organism>
<dbReference type="AlphaFoldDB" id="A0A1F7RTG9"/>
<dbReference type="InterPro" id="IPR001789">
    <property type="entry name" value="Sig_transdc_resp-reg_receiver"/>
</dbReference>
<protein>
    <recommendedName>
        <fullName evidence="3">Response regulatory domain-containing protein</fullName>
    </recommendedName>
</protein>
<gene>
    <name evidence="4" type="ORF">A2161_06455</name>
</gene>
<dbReference type="SUPFAM" id="SSF52172">
    <property type="entry name" value="CheY-like"/>
    <property type="match status" value="1"/>
</dbReference>
<keyword evidence="1 2" id="KW-0597">Phosphoprotein</keyword>
<dbReference type="InterPro" id="IPR011006">
    <property type="entry name" value="CheY-like_superfamily"/>
</dbReference>
<sequence>MSKKILIIDDEKDVQTYLRTLFKNNGFESETASNGEDGYITAKQYKPDLITLDILMPKQSGIKLYRQIKSDDELKEIPVIIITGLSQYQKFYSQDFSDLPEPEELLEKPVNQDKLIIKVKELIG</sequence>